<dbReference type="PANTHER" id="PTHR20941:SF1">
    <property type="entry name" value="FOLIC ACID SYNTHESIS PROTEIN FOL1"/>
    <property type="match status" value="1"/>
</dbReference>
<dbReference type="AlphaFoldDB" id="A0A2T4CUJ4"/>
<keyword evidence="7 12" id="KW-0808">Transferase</keyword>
<dbReference type="InterPro" id="IPR011005">
    <property type="entry name" value="Dihydropteroate_synth-like_sf"/>
</dbReference>
<dbReference type="Proteomes" id="UP000243022">
    <property type="component" value="Unassembled WGS sequence"/>
</dbReference>
<dbReference type="InterPro" id="IPR045031">
    <property type="entry name" value="DHP_synth-like"/>
</dbReference>
<dbReference type="CDD" id="cd00739">
    <property type="entry name" value="DHPS"/>
    <property type="match status" value="1"/>
</dbReference>
<evidence type="ECO:0000256" key="8">
    <source>
        <dbReference type="ARBA" id="ARBA00022723"/>
    </source>
</evidence>
<dbReference type="GO" id="GO:0005829">
    <property type="term" value="C:cytosol"/>
    <property type="evidence" value="ECO:0007669"/>
    <property type="project" value="TreeGrafter"/>
</dbReference>
<comment type="catalytic activity">
    <reaction evidence="1">
        <text>(7,8-dihydropterin-6-yl)methyl diphosphate + 4-aminobenzoate = 7,8-dihydropteroate + diphosphate</text>
        <dbReference type="Rhea" id="RHEA:19949"/>
        <dbReference type="ChEBI" id="CHEBI:17836"/>
        <dbReference type="ChEBI" id="CHEBI:17839"/>
        <dbReference type="ChEBI" id="CHEBI:33019"/>
        <dbReference type="ChEBI" id="CHEBI:72950"/>
        <dbReference type="EC" id="2.5.1.15"/>
    </reaction>
</comment>
<dbReference type="InterPro" id="IPR006390">
    <property type="entry name" value="DHP_synth_dom"/>
</dbReference>
<evidence type="ECO:0000256" key="3">
    <source>
        <dbReference type="ARBA" id="ARBA00004763"/>
    </source>
</evidence>
<dbReference type="GO" id="GO:0046654">
    <property type="term" value="P:tetrahydrofolate biosynthetic process"/>
    <property type="evidence" value="ECO:0007669"/>
    <property type="project" value="UniProtKB-UniPathway"/>
</dbReference>
<dbReference type="UniPathway" id="UPA00077">
    <property type="reaction ID" value="UER00156"/>
</dbReference>
<dbReference type="FunFam" id="3.20.20.20:FF:000006">
    <property type="entry name" value="Dihydropteroate synthase"/>
    <property type="match status" value="1"/>
</dbReference>
<evidence type="ECO:0000256" key="4">
    <source>
        <dbReference type="ARBA" id="ARBA00009503"/>
    </source>
</evidence>
<comment type="similarity">
    <text evidence="4 12">Belongs to the DHPS family.</text>
</comment>
<keyword evidence="9 12" id="KW-0460">Magnesium</keyword>
<dbReference type="Pfam" id="PF00809">
    <property type="entry name" value="Pterin_bind"/>
    <property type="match status" value="1"/>
</dbReference>
<reference evidence="13 14" key="1">
    <citation type="submission" date="2018-03" db="EMBL/GenBank/DDBJ databases">
        <title>Cross-interface Injection: A General Nanoliter Liquid Handling Method Applied to Single Cells Genome Amplification Automated Nanoliter Liquid Handling Applied to Single Cell Multiple Displacement Amplification.</title>
        <authorList>
            <person name="Yun J."/>
            <person name="Xu P."/>
            <person name="Xu J."/>
            <person name="Dai X."/>
            <person name="Wang Y."/>
            <person name="Zheng X."/>
            <person name="Cao C."/>
            <person name="Yi Q."/>
            <person name="Zhu Y."/>
            <person name="Wang L."/>
            <person name="Dong Z."/>
            <person name="Huang Y."/>
            <person name="Huang L."/>
            <person name="Du W."/>
        </authorList>
    </citation>
    <scope>NUCLEOTIDE SEQUENCE [LARGE SCALE GENOMIC DNA]</scope>
    <source>
        <strain evidence="13 14">Z-E1-2</strain>
    </source>
</reference>
<protein>
    <recommendedName>
        <fullName evidence="6 12">Dihydropteroate synthase</fullName>
        <shortName evidence="12">DHPS</shortName>
        <ecNumber evidence="5 12">2.5.1.15</ecNumber>
    </recommendedName>
    <alternativeName>
        <fullName evidence="11 12">Dihydropteroate pyrophosphorylase</fullName>
    </alternativeName>
</protein>
<evidence type="ECO:0000256" key="2">
    <source>
        <dbReference type="ARBA" id="ARBA00001946"/>
    </source>
</evidence>
<comment type="function">
    <text evidence="12">Catalyzes the condensation of para-aminobenzoate (pABA) with 6-hydroxymethyl-7,8-dihydropterin diphosphate (DHPt-PP) to form 7,8-dihydropteroate (H2Pte), the immediate precursor of folate derivatives.</text>
</comment>
<keyword evidence="10 12" id="KW-0289">Folate biosynthesis</keyword>
<dbReference type="InterPro" id="IPR000489">
    <property type="entry name" value="Pterin-binding_dom"/>
</dbReference>
<gene>
    <name evidence="13" type="primary">folP</name>
    <name evidence="13" type="ORF">C9986_00215</name>
</gene>
<sequence length="268" mass="28463">MGSPLIQVMGIVNTTPDSFSDGGKFSTLDRALRQVEQLVAEGAGYIDIGGESTRPGAASVTLQEELERVIPLVEAVRSRFAVKVSVDTSKAGVMGEAINAGVAMINDVQALRAEGALDAVAASQVDVCLMHMQGEPRTMQHEPSYDDVVGEVKSFLSDRVRACATAGIDSSRIFLDPGFGFGKSIRHNYQLLQRLQAFHELGLPLLIGVSRKSMLGQVTGRDVAERLSASIAAATIAAMKGARIIRVHDVRETVDAMKIVAATLAGDN</sequence>
<dbReference type="Gene3D" id="3.20.20.20">
    <property type="entry name" value="Dihydropteroate synthase-like"/>
    <property type="match status" value="1"/>
</dbReference>
<proteinExistence type="inferred from homology"/>
<organism evidence="13 14">
    <name type="scientific">Pseudidiomarina aestuarii</name>
    <dbReference type="NCBI Taxonomy" id="624146"/>
    <lineage>
        <taxon>Bacteria</taxon>
        <taxon>Pseudomonadati</taxon>
        <taxon>Pseudomonadota</taxon>
        <taxon>Gammaproteobacteria</taxon>
        <taxon>Alteromonadales</taxon>
        <taxon>Idiomarinaceae</taxon>
        <taxon>Pseudidiomarina</taxon>
    </lineage>
</organism>
<dbReference type="NCBIfam" id="TIGR01496">
    <property type="entry name" value="DHPS"/>
    <property type="match status" value="1"/>
</dbReference>
<evidence type="ECO:0000256" key="7">
    <source>
        <dbReference type="ARBA" id="ARBA00022679"/>
    </source>
</evidence>
<accession>A0A2T4CUJ4</accession>
<dbReference type="GO" id="GO:0046872">
    <property type="term" value="F:metal ion binding"/>
    <property type="evidence" value="ECO:0007669"/>
    <property type="project" value="UniProtKB-KW"/>
</dbReference>
<evidence type="ECO:0000256" key="12">
    <source>
        <dbReference type="RuleBase" id="RU361205"/>
    </source>
</evidence>
<evidence type="ECO:0000256" key="10">
    <source>
        <dbReference type="ARBA" id="ARBA00022909"/>
    </source>
</evidence>
<evidence type="ECO:0000256" key="1">
    <source>
        <dbReference type="ARBA" id="ARBA00000012"/>
    </source>
</evidence>
<dbReference type="PROSITE" id="PS00792">
    <property type="entry name" value="DHPS_1"/>
    <property type="match status" value="1"/>
</dbReference>
<comment type="caution">
    <text evidence="13">The sequence shown here is derived from an EMBL/GenBank/DDBJ whole genome shotgun (WGS) entry which is preliminary data.</text>
</comment>
<evidence type="ECO:0000313" key="13">
    <source>
        <dbReference type="EMBL" id="PTB83284.1"/>
    </source>
</evidence>
<evidence type="ECO:0000313" key="14">
    <source>
        <dbReference type="Proteomes" id="UP000243022"/>
    </source>
</evidence>
<keyword evidence="8 12" id="KW-0479">Metal-binding</keyword>
<name>A0A2T4CUJ4_9GAMM</name>
<dbReference type="GO" id="GO:0046656">
    <property type="term" value="P:folic acid biosynthetic process"/>
    <property type="evidence" value="ECO:0007669"/>
    <property type="project" value="UniProtKB-KW"/>
</dbReference>
<dbReference type="PROSITE" id="PS50972">
    <property type="entry name" value="PTERIN_BINDING"/>
    <property type="match status" value="1"/>
</dbReference>
<evidence type="ECO:0000256" key="5">
    <source>
        <dbReference type="ARBA" id="ARBA00012458"/>
    </source>
</evidence>
<comment type="pathway">
    <text evidence="3 12">Cofactor biosynthesis; tetrahydrofolate biosynthesis; 7,8-dihydrofolate from 2-amino-4-hydroxy-6-hydroxymethyl-7,8-dihydropteridine diphosphate and 4-aminobenzoate: step 1/2.</text>
</comment>
<dbReference type="EC" id="2.5.1.15" evidence="5 12"/>
<evidence type="ECO:0000256" key="6">
    <source>
        <dbReference type="ARBA" id="ARBA00016919"/>
    </source>
</evidence>
<evidence type="ECO:0000256" key="11">
    <source>
        <dbReference type="ARBA" id="ARBA00030193"/>
    </source>
</evidence>
<dbReference type="PANTHER" id="PTHR20941">
    <property type="entry name" value="FOLATE SYNTHESIS PROTEINS"/>
    <property type="match status" value="1"/>
</dbReference>
<comment type="cofactor">
    <cofactor evidence="2 12">
        <name>Mg(2+)</name>
        <dbReference type="ChEBI" id="CHEBI:18420"/>
    </cofactor>
</comment>
<dbReference type="EMBL" id="PYVS01000002">
    <property type="protein sequence ID" value="PTB83284.1"/>
    <property type="molecule type" value="Genomic_DNA"/>
</dbReference>
<evidence type="ECO:0000256" key="9">
    <source>
        <dbReference type="ARBA" id="ARBA00022842"/>
    </source>
</evidence>
<dbReference type="GO" id="GO:0004156">
    <property type="term" value="F:dihydropteroate synthase activity"/>
    <property type="evidence" value="ECO:0007669"/>
    <property type="project" value="UniProtKB-EC"/>
</dbReference>
<dbReference type="SUPFAM" id="SSF51717">
    <property type="entry name" value="Dihydropteroate synthetase-like"/>
    <property type="match status" value="1"/>
</dbReference>